<evidence type="ECO:0000313" key="3">
    <source>
        <dbReference type="Proteomes" id="UP000008229"/>
    </source>
</evidence>
<feature type="region of interest" description="Disordered" evidence="1">
    <location>
        <begin position="83"/>
        <end position="106"/>
    </location>
</feature>
<feature type="compositionally biased region" description="Low complexity" evidence="1">
    <location>
        <begin position="93"/>
        <end position="106"/>
    </location>
</feature>
<dbReference type="KEGG" id="cwo:Cwoe_2787"/>
<dbReference type="AlphaFoldDB" id="D3FAP3"/>
<dbReference type="EMBL" id="CP001854">
    <property type="protein sequence ID" value="ADB51206.1"/>
    <property type="molecule type" value="Genomic_DNA"/>
</dbReference>
<evidence type="ECO:0008006" key="4">
    <source>
        <dbReference type="Google" id="ProtNLM"/>
    </source>
</evidence>
<dbReference type="InterPro" id="IPR036625">
    <property type="entry name" value="E3-bd_dom_sf"/>
</dbReference>
<dbReference type="Gene3D" id="4.10.320.10">
    <property type="entry name" value="E3-binding domain"/>
    <property type="match status" value="1"/>
</dbReference>
<feature type="region of interest" description="Disordered" evidence="1">
    <location>
        <begin position="24"/>
        <end position="45"/>
    </location>
</feature>
<proteinExistence type="predicted"/>
<dbReference type="HOGENOM" id="CLU_2218590_0_0_11"/>
<organism evidence="2 3">
    <name type="scientific">Conexibacter woesei (strain DSM 14684 / CCUG 47730 / CIP 108061 / JCM 11494 / NBRC 100937 / ID131577)</name>
    <dbReference type="NCBI Taxonomy" id="469383"/>
    <lineage>
        <taxon>Bacteria</taxon>
        <taxon>Bacillati</taxon>
        <taxon>Actinomycetota</taxon>
        <taxon>Thermoleophilia</taxon>
        <taxon>Solirubrobacterales</taxon>
        <taxon>Conexibacteraceae</taxon>
        <taxon>Conexibacter</taxon>
    </lineage>
</organism>
<accession>D3FAP3</accession>
<dbReference type="Proteomes" id="UP000008229">
    <property type="component" value="Chromosome"/>
</dbReference>
<protein>
    <recommendedName>
        <fullName evidence="4">Peripheral subunit-binding (PSBD) domain-containing protein</fullName>
    </recommendedName>
</protein>
<reference evidence="2 3" key="1">
    <citation type="journal article" date="2010" name="Stand. Genomic Sci.">
        <title>Complete genome sequence of Conexibacter woesei type strain (ID131577).</title>
        <authorList>
            <person name="Pukall R."/>
            <person name="Lapidus A."/>
            <person name="Glavina Del Rio T."/>
            <person name="Copeland A."/>
            <person name="Tice H."/>
            <person name="Cheng J.-F."/>
            <person name="Lucas S."/>
            <person name="Chen F."/>
            <person name="Nolan M."/>
            <person name="Bruce D."/>
            <person name="Goodwin L."/>
            <person name="Pitluck S."/>
            <person name="Mavromatis K."/>
            <person name="Ivanova N."/>
            <person name="Ovchinnikova G."/>
            <person name="Pati A."/>
            <person name="Chen A."/>
            <person name="Palaniappan K."/>
            <person name="Land M."/>
            <person name="Hauser L."/>
            <person name="Chang Y.-J."/>
            <person name="Jeffries C.D."/>
            <person name="Chain P."/>
            <person name="Meincke L."/>
            <person name="Sims D."/>
            <person name="Brettin T."/>
            <person name="Detter J.C."/>
            <person name="Rohde M."/>
            <person name="Goeker M."/>
            <person name="Bristow J."/>
            <person name="Eisen J.A."/>
            <person name="Markowitz V."/>
            <person name="Kyrpides N.C."/>
            <person name="Klenk H.-P."/>
            <person name="Hugenholtz P."/>
        </authorList>
    </citation>
    <scope>NUCLEOTIDE SEQUENCE [LARGE SCALE GENOMIC DNA]</scope>
    <source>
        <strain evidence="3">DSM 14684 / CIP 108061 / JCM 11494 / NBRC 100937 / ID131577</strain>
    </source>
</reference>
<name>D3FAP3_CONWI</name>
<sequence>MARGRLTPFHTAFRAVEGRAEAQPGVTNVRRVPAGVPSREPEQQPSEALRAAQLLGVDLHELQARTPGRVVTKDDVLRAVGVTDADDADADAVEAASAGTEPPATP</sequence>
<keyword evidence="3" id="KW-1185">Reference proteome</keyword>
<dbReference type="STRING" id="469383.Cwoe_2787"/>
<reference evidence="3" key="2">
    <citation type="submission" date="2010-01" db="EMBL/GenBank/DDBJ databases">
        <title>The complete genome of Conexibacter woesei DSM 14684.</title>
        <authorList>
            <consortium name="US DOE Joint Genome Institute (JGI-PGF)"/>
            <person name="Lucas S."/>
            <person name="Copeland A."/>
            <person name="Lapidus A."/>
            <person name="Glavina del Rio T."/>
            <person name="Dalin E."/>
            <person name="Tice H."/>
            <person name="Bruce D."/>
            <person name="Goodwin L."/>
            <person name="Pitluck S."/>
            <person name="Kyrpides N."/>
            <person name="Mavromatis K."/>
            <person name="Ivanova N."/>
            <person name="Mikhailova N."/>
            <person name="Chertkov O."/>
            <person name="Brettin T."/>
            <person name="Detter J.C."/>
            <person name="Han C."/>
            <person name="Larimer F."/>
            <person name="Land M."/>
            <person name="Hauser L."/>
            <person name="Markowitz V."/>
            <person name="Cheng J.-F."/>
            <person name="Hugenholtz P."/>
            <person name="Woyke T."/>
            <person name="Wu D."/>
            <person name="Pukall R."/>
            <person name="Steenblock K."/>
            <person name="Schneider S."/>
            <person name="Klenk H.-P."/>
            <person name="Eisen J.A."/>
        </authorList>
    </citation>
    <scope>NUCLEOTIDE SEQUENCE [LARGE SCALE GENOMIC DNA]</scope>
    <source>
        <strain evidence="3">DSM 14684 / CIP 108061 / JCM 11494 / NBRC 100937 / ID131577</strain>
    </source>
</reference>
<dbReference type="GO" id="GO:0016746">
    <property type="term" value="F:acyltransferase activity"/>
    <property type="evidence" value="ECO:0007669"/>
    <property type="project" value="InterPro"/>
</dbReference>
<evidence type="ECO:0000256" key="1">
    <source>
        <dbReference type="SAM" id="MobiDB-lite"/>
    </source>
</evidence>
<gene>
    <name evidence="2" type="ordered locus">Cwoe_2787</name>
</gene>
<evidence type="ECO:0000313" key="2">
    <source>
        <dbReference type="EMBL" id="ADB51206.1"/>
    </source>
</evidence>